<feature type="active site" description="Charge relay system" evidence="5">
    <location>
        <position position="341"/>
    </location>
</feature>
<dbReference type="Proteomes" id="UP001217044">
    <property type="component" value="Plasmid pDATS01"/>
</dbReference>
<feature type="chain" id="PRO_5046644319" evidence="7">
    <location>
        <begin position="26"/>
        <end position="402"/>
    </location>
</feature>
<keyword evidence="4 5" id="KW-0720">Serine protease</keyword>
<evidence type="ECO:0000313" key="9">
    <source>
        <dbReference type="EMBL" id="WDA60256.1"/>
    </source>
</evidence>
<dbReference type="Gene3D" id="3.40.50.200">
    <property type="entry name" value="Peptidase S8/S53 domain"/>
    <property type="match status" value="1"/>
</dbReference>
<gene>
    <name evidence="9" type="ORF">M8445_16310</name>
</gene>
<organism evidence="9 10">
    <name type="scientific">Deinococcus aquaticus</name>
    <dbReference type="NCBI Taxonomy" id="328692"/>
    <lineage>
        <taxon>Bacteria</taxon>
        <taxon>Thermotogati</taxon>
        <taxon>Deinococcota</taxon>
        <taxon>Deinococci</taxon>
        <taxon>Deinococcales</taxon>
        <taxon>Deinococcaceae</taxon>
        <taxon>Deinococcus</taxon>
    </lineage>
</organism>
<dbReference type="PROSITE" id="PS51892">
    <property type="entry name" value="SUBTILASE"/>
    <property type="match status" value="1"/>
</dbReference>
<dbReference type="RefSeq" id="WP_273991038.1">
    <property type="nucleotide sequence ID" value="NZ_BAABQT010000004.1"/>
</dbReference>
<feature type="active site" description="Charge relay system" evidence="5">
    <location>
        <position position="150"/>
    </location>
</feature>
<comment type="similarity">
    <text evidence="1 5 6">Belongs to the peptidase S8 family.</text>
</comment>
<reference evidence="9 10" key="1">
    <citation type="submission" date="2022-12" db="EMBL/GenBank/DDBJ databases">
        <title>Genome Sequence of Deinococcus aquaticus Type Strain PB314.</title>
        <authorList>
            <person name="Albert C."/>
            <person name="Hill J."/>
            <person name="Boren L."/>
            <person name="Scholz-Ng S."/>
            <person name="Fatema N."/>
            <person name="Grosso R."/>
            <person name="Soboslay E."/>
            <person name="Tuohy J."/>
        </authorList>
    </citation>
    <scope>NUCLEOTIDE SEQUENCE [LARGE SCALE GENOMIC DNA]</scope>
    <source>
        <strain evidence="9 10">PB-314</strain>
        <plasmid evidence="9 10">pDATS01</plasmid>
    </source>
</reference>
<evidence type="ECO:0000256" key="3">
    <source>
        <dbReference type="ARBA" id="ARBA00022801"/>
    </source>
</evidence>
<keyword evidence="10" id="KW-1185">Reference proteome</keyword>
<evidence type="ECO:0000259" key="8">
    <source>
        <dbReference type="Pfam" id="PF00082"/>
    </source>
</evidence>
<evidence type="ECO:0000256" key="2">
    <source>
        <dbReference type="ARBA" id="ARBA00022670"/>
    </source>
</evidence>
<keyword evidence="2 5" id="KW-0645">Protease</keyword>
<feature type="signal peptide" evidence="7">
    <location>
        <begin position="1"/>
        <end position="25"/>
    </location>
</feature>
<dbReference type="PROSITE" id="PS00138">
    <property type="entry name" value="SUBTILASE_SER"/>
    <property type="match status" value="1"/>
</dbReference>
<dbReference type="InterPro" id="IPR036852">
    <property type="entry name" value="Peptidase_S8/S53_dom_sf"/>
</dbReference>
<accession>A0ABY7V4Y1</accession>
<dbReference type="InterPro" id="IPR000209">
    <property type="entry name" value="Peptidase_S8/S53_dom"/>
</dbReference>
<keyword evidence="9" id="KW-0614">Plasmid</keyword>
<dbReference type="PROSITE" id="PS51257">
    <property type="entry name" value="PROKAR_LIPOPROTEIN"/>
    <property type="match status" value="1"/>
</dbReference>
<feature type="active site" description="Charge relay system" evidence="5">
    <location>
        <position position="193"/>
    </location>
</feature>
<keyword evidence="7" id="KW-0732">Signal</keyword>
<evidence type="ECO:0000313" key="10">
    <source>
        <dbReference type="Proteomes" id="UP001217044"/>
    </source>
</evidence>
<feature type="domain" description="Peptidase S8/S53" evidence="8">
    <location>
        <begin position="141"/>
        <end position="391"/>
    </location>
</feature>
<dbReference type="InterPro" id="IPR015500">
    <property type="entry name" value="Peptidase_S8_subtilisin-rel"/>
</dbReference>
<dbReference type="PANTHER" id="PTHR43806:SF11">
    <property type="entry name" value="CEREVISIN-RELATED"/>
    <property type="match status" value="1"/>
</dbReference>
<dbReference type="Pfam" id="PF00082">
    <property type="entry name" value="Peptidase_S8"/>
    <property type="match status" value="1"/>
</dbReference>
<evidence type="ECO:0000256" key="7">
    <source>
        <dbReference type="SAM" id="SignalP"/>
    </source>
</evidence>
<dbReference type="InterPro" id="IPR023827">
    <property type="entry name" value="Peptidase_S8_Asp-AS"/>
</dbReference>
<evidence type="ECO:0000256" key="1">
    <source>
        <dbReference type="ARBA" id="ARBA00011073"/>
    </source>
</evidence>
<protein>
    <submittedName>
        <fullName evidence="9">S8 family serine peptidase</fullName>
    </submittedName>
</protein>
<sequence length="402" mass="42382">MQKPLITALTTLLLASCATTPTPQATQTARPDSIITIPTTTATSNATLEQQYGGTIALRTHTFAIIANPTRQPLTVQGGKQHSIEKNKDLVSIEPDAKSENVWSSGRAYAWNDSFSQGLPDNVQSWAQIGLQYAEQNSYNGAGQVIAVIDSGIDTSHPIFANRLTSPVSWFDFSENDTVPQEEGTLGQGAYGHGTFVSGIVTQIAPQAKIMPIRVLNSDGIGDILDVASAIVWATDNGATVINLSLGTANNSDALTLAIAYANSRKVVIAAAAGNSNKDGLDFPAQQFKDSKFNIAVGSVSKTDSKSKFSSYGESMGIMAPGENVQSVLPGNHVAILNGTSMSTPVVAAALALSLGREEKAEETIKLVLNSADNISNIEGNELFEDKLGYGRINIQKLLGGN</sequence>
<dbReference type="SUPFAM" id="SSF52743">
    <property type="entry name" value="Subtilisin-like"/>
    <property type="match status" value="1"/>
</dbReference>
<evidence type="ECO:0000256" key="5">
    <source>
        <dbReference type="PROSITE-ProRule" id="PRU01240"/>
    </source>
</evidence>
<dbReference type="PANTHER" id="PTHR43806">
    <property type="entry name" value="PEPTIDASE S8"/>
    <property type="match status" value="1"/>
</dbReference>
<dbReference type="PRINTS" id="PR00723">
    <property type="entry name" value="SUBTILISIN"/>
</dbReference>
<geneLocation type="plasmid" evidence="9 10">
    <name>pDATS01</name>
</geneLocation>
<dbReference type="InterPro" id="IPR050131">
    <property type="entry name" value="Peptidase_S8_subtilisin-like"/>
</dbReference>
<dbReference type="PROSITE" id="PS00136">
    <property type="entry name" value="SUBTILASE_ASP"/>
    <property type="match status" value="1"/>
</dbReference>
<dbReference type="EMBL" id="CP115166">
    <property type="protein sequence ID" value="WDA60256.1"/>
    <property type="molecule type" value="Genomic_DNA"/>
</dbReference>
<proteinExistence type="inferred from homology"/>
<keyword evidence="3 5" id="KW-0378">Hydrolase</keyword>
<evidence type="ECO:0000256" key="4">
    <source>
        <dbReference type="ARBA" id="ARBA00022825"/>
    </source>
</evidence>
<evidence type="ECO:0000256" key="6">
    <source>
        <dbReference type="RuleBase" id="RU003355"/>
    </source>
</evidence>
<dbReference type="InterPro" id="IPR023828">
    <property type="entry name" value="Peptidase_S8_Ser-AS"/>
</dbReference>
<name>A0ABY7V4Y1_9DEIO</name>